<reference evidence="2" key="1">
    <citation type="submission" date="2025-08" db="UniProtKB">
        <authorList>
            <consortium name="RefSeq"/>
        </authorList>
    </citation>
    <scope>IDENTIFICATION</scope>
    <source>
        <tissue evidence="2">Tentacle</tissue>
    </source>
</reference>
<name>A0A6P8J969_ACTTE</name>
<protein>
    <submittedName>
        <fullName evidence="2">Uncharacterized protein LOC116308092</fullName>
    </submittedName>
</protein>
<dbReference type="AlphaFoldDB" id="A0A6P8J969"/>
<keyword evidence="1" id="KW-1185">Reference proteome</keyword>
<dbReference type="KEGG" id="aten:116308092"/>
<sequence length="115" mass="14088">MAVEEENKMLKAKIKEWKERWKEREKDEKRVLQGQRCLRQELSALQYRLGLRFFADDVKDIEKVKRKVMAEKEEQGRRSLRQELSALQYRLRLRFLTDDVEENNFNRQQDDDVVD</sequence>
<proteinExistence type="predicted"/>
<evidence type="ECO:0000313" key="1">
    <source>
        <dbReference type="Proteomes" id="UP000515163"/>
    </source>
</evidence>
<dbReference type="Proteomes" id="UP000515163">
    <property type="component" value="Unplaced"/>
</dbReference>
<organism evidence="1 2">
    <name type="scientific">Actinia tenebrosa</name>
    <name type="common">Australian red waratah sea anemone</name>
    <dbReference type="NCBI Taxonomy" id="6105"/>
    <lineage>
        <taxon>Eukaryota</taxon>
        <taxon>Metazoa</taxon>
        <taxon>Cnidaria</taxon>
        <taxon>Anthozoa</taxon>
        <taxon>Hexacorallia</taxon>
        <taxon>Actiniaria</taxon>
        <taxon>Actiniidae</taxon>
        <taxon>Actinia</taxon>
    </lineage>
</organism>
<dbReference type="GeneID" id="116308092"/>
<dbReference type="RefSeq" id="XP_031574318.1">
    <property type="nucleotide sequence ID" value="XM_031718458.1"/>
</dbReference>
<evidence type="ECO:0000313" key="2">
    <source>
        <dbReference type="RefSeq" id="XP_031574318.1"/>
    </source>
</evidence>
<accession>A0A6P8J969</accession>
<dbReference type="InParanoid" id="A0A6P8J969"/>
<gene>
    <name evidence="2" type="primary">LOC116308092</name>
</gene>